<keyword evidence="1" id="KW-1133">Transmembrane helix</keyword>
<feature type="transmembrane region" description="Helical" evidence="1">
    <location>
        <begin position="31"/>
        <end position="54"/>
    </location>
</feature>
<evidence type="ECO:0000256" key="1">
    <source>
        <dbReference type="SAM" id="Phobius"/>
    </source>
</evidence>
<accession>A0A0D1YKJ4</accession>
<dbReference type="HOGENOM" id="CLU_135126_1_0_1"/>
<proteinExistence type="predicted"/>
<dbReference type="Proteomes" id="UP000053328">
    <property type="component" value="Unassembled WGS sequence"/>
</dbReference>
<dbReference type="RefSeq" id="XP_016235712.1">
    <property type="nucleotide sequence ID" value="XM_016379885.1"/>
</dbReference>
<evidence type="ECO:0000313" key="3">
    <source>
        <dbReference type="Proteomes" id="UP000053328"/>
    </source>
</evidence>
<gene>
    <name evidence="2" type="ORF">PV08_05542</name>
</gene>
<keyword evidence="1" id="KW-0812">Transmembrane</keyword>
<keyword evidence="3" id="KW-1185">Reference proteome</keyword>
<dbReference type="EMBL" id="KN847495">
    <property type="protein sequence ID" value="KIW15496.1"/>
    <property type="molecule type" value="Genomic_DNA"/>
</dbReference>
<evidence type="ECO:0000313" key="2">
    <source>
        <dbReference type="EMBL" id="KIW15496.1"/>
    </source>
</evidence>
<feature type="transmembrane region" description="Helical" evidence="1">
    <location>
        <begin position="66"/>
        <end position="87"/>
    </location>
</feature>
<name>A0A0D1YKJ4_9EURO</name>
<dbReference type="AlphaFoldDB" id="A0A0D1YKJ4"/>
<keyword evidence="1" id="KW-0472">Membrane</keyword>
<dbReference type="VEuPathDB" id="FungiDB:PV08_05542"/>
<sequence length="103" mass="11423">MPPPRRPSAPAQANEYSTAFGRAHPTLAKGLVMVCQSSGPLLIGTLLWTAGVLRRPMWERVTLWRAYLWTFISRWVLVSCAITWSLAGWEGQNGDPAEDVGQN</sequence>
<organism evidence="2 3">
    <name type="scientific">Exophiala spinifera</name>
    <dbReference type="NCBI Taxonomy" id="91928"/>
    <lineage>
        <taxon>Eukaryota</taxon>
        <taxon>Fungi</taxon>
        <taxon>Dikarya</taxon>
        <taxon>Ascomycota</taxon>
        <taxon>Pezizomycotina</taxon>
        <taxon>Eurotiomycetes</taxon>
        <taxon>Chaetothyriomycetidae</taxon>
        <taxon>Chaetothyriales</taxon>
        <taxon>Herpotrichiellaceae</taxon>
        <taxon>Exophiala</taxon>
    </lineage>
</organism>
<dbReference type="OrthoDB" id="4113977at2759"/>
<reference evidence="2 3" key="1">
    <citation type="submission" date="2015-01" db="EMBL/GenBank/DDBJ databases">
        <title>The Genome Sequence of Exophiala spinifera CBS89968.</title>
        <authorList>
            <consortium name="The Broad Institute Genomics Platform"/>
            <person name="Cuomo C."/>
            <person name="de Hoog S."/>
            <person name="Gorbushina A."/>
            <person name="Stielow B."/>
            <person name="Teixiera M."/>
            <person name="Abouelleil A."/>
            <person name="Chapman S.B."/>
            <person name="Priest M."/>
            <person name="Young S.K."/>
            <person name="Wortman J."/>
            <person name="Nusbaum C."/>
            <person name="Birren B."/>
        </authorList>
    </citation>
    <scope>NUCLEOTIDE SEQUENCE [LARGE SCALE GENOMIC DNA]</scope>
    <source>
        <strain evidence="2 3">CBS 89968</strain>
    </source>
</reference>
<protein>
    <submittedName>
        <fullName evidence="2">Uncharacterized protein</fullName>
    </submittedName>
</protein>
<dbReference type="GeneID" id="27332625"/>